<dbReference type="EC" id="5.1.1.1" evidence="5"/>
<dbReference type="EMBL" id="WWNE01000012">
    <property type="protein sequence ID" value="NBG67095.1"/>
    <property type="molecule type" value="Genomic_DNA"/>
</dbReference>
<comment type="cofactor">
    <cofactor evidence="2 5 6">
        <name>pyridoxal 5'-phosphate</name>
        <dbReference type="ChEBI" id="CHEBI:597326"/>
    </cofactor>
</comment>
<dbReference type="GO" id="GO:0030170">
    <property type="term" value="F:pyridoxal phosphate binding"/>
    <property type="evidence" value="ECO:0007669"/>
    <property type="project" value="UniProtKB-UniRule"/>
</dbReference>
<dbReference type="HAMAP" id="MF_01201">
    <property type="entry name" value="Ala_racemase"/>
    <property type="match status" value="1"/>
</dbReference>
<reference evidence="9 10" key="1">
    <citation type="submission" date="2019-12" db="EMBL/GenBank/DDBJ databases">
        <authorList>
            <person name="Zhao J."/>
        </authorList>
    </citation>
    <scope>NUCLEOTIDE SEQUENCE [LARGE SCALE GENOMIC DNA]</scope>
    <source>
        <strain evidence="9 10">S-15</strain>
    </source>
</reference>
<evidence type="ECO:0000256" key="3">
    <source>
        <dbReference type="ARBA" id="ARBA00022898"/>
    </source>
</evidence>
<dbReference type="SUPFAM" id="SSF51419">
    <property type="entry name" value="PLP-binding barrel"/>
    <property type="match status" value="1"/>
</dbReference>
<dbReference type="Gene3D" id="3.20.20.10">
    <property type="entry name" value="Alanine racemase"/>
    <property type="match status" value="1"/>
</dbReference>
<dbReference type="FunFam" id="3.20.20.10:FF:000002">
    <property type="entry name" value="Alanine racemase"/>
    <property type="match status" value="1"/>
</dbReference>
<dbReference type="GO" id="GO:0005829">
    <property type="term" value="C:cytosol"/>
    <property type="evidence" value="ECO:0007669"/>
    <property type="project" value="TreeGrafter"/>
</dbReference>
<dbReference type="GO" id="GO:0030632">
    <property type="term" value="P:D-alanine biosynthetic process"/>
    <property type="evidence" value="ECO:0007669"/>
    <property type="project" value="UniProtKB-UniRule"/>
</dbReference>
<evidence type="ECO:0000259" key="8">
    <source>
        <dbReference type="SMART" id="SM01005"/>
    </source>
</evidence>
<dbReference type="InterPro" id="IPR000821">
    <property type="entry name" value="Ala_racemase"/>
</dbReference>
<dbReference type="GO" id="GO:0008784">
    <property type="term" value="F:alanine racemase activity"/>
    <property type="evidence" value="ECO:0007669"/>
    <property type="project" value="UniProtKB-UniRule"/>
</dbReference>
<dbReference type="InterPro" id="IPR011079">
    <property type="entry name" value="Ala_racemase_C"/>
</dbReference>
<feature type="binding site" evidence="5 7">
    <location>
        <position position="321"/>
    </location>
    <ligand>
        <name>substrate</name>
    </ligand>
</feature>
<feature type="active site" description="Proton acceptor; specific for L-alanine" evidence="5">
    <location>
        <position position="273"/>
    </location>
</feature>
<dbReference type="PANTHER" id="PTHR30511">
    <property type="entry name" value="ALANINE RACEMASE"/>
    <property type="match status" value="1"/>
</dbReference>
<dbReference type="Pfam" id="PF01168">
    <property type="entry name" value="Ala_racemase_N"/>
    <property type="match status" value="1"/>
</dbReference>
<dbReference type="CDD" id="cd00430">
    <property type="entry name" value="PLPDE_III_AR"/>
    <property type="match status" value="1"/>
</dbReference>
<gene>
    <name evidence="9" type="primary">alr</name>
    <name evidence="9" type="ORF">GQN54_13280</name>
</gene>
<dbReference type="InterPro" id="IPR001608">
    <property type="entry name" value="Ala_racemase_N"/>
</dbReference>
<feature type="active site" description="Proton acceptor; specific for D-alanine" evidence="5">
    <location>
        <position position="36"/>
    </location>
</feature>
<dbReference type="Proteomes" id="UP000470771">
    <property type="component" value="Unassembled WGS sequence"/>
</dbReference>
<dbReference type="UniPathway" id="UPA00042">
    <property type="reaction ID" value="UER00497"/>
</dbReference>
<dbReference type="InterPro" id="IPR029066">
    <property type="entry name" value="PLP-binding_barrel"/>
</dbReference>
<feature type="binding site" evidence="5 7">
    <location>
        <position position="134"/>
    </location>
    <ligand>
        <name>substrate</name>
    </ligand>
</feature>
<dbReference type="PROSITE" id="PS00395">
    <property type="entry name" value="ALANINE_RACEMASE"/>
    <property type="match status" value="1"/>
</dbReference>
<sequence length="381" mass="43044">MFQTSYIELSQSALEENYKFLKSVVGEQTLISTVIKGNAYGHGIVDLVPMAIKAGQTHFSVFSADEARLCREVAPNAEIMIMGMLDNEELEWAITNNIQFYIFEVNRLEEALKIAKKLNQLAQIHLELETGMNRTGLRKKEVLKVIELLNQNENYILKGICTHFAGAESIGNYVRIQEQIKSFKKQRKQLAKEGLIAECYHTASSAATLSYPKTQMDMVRIGILNYGFWPSTETFIHYVKDKSDRTDPLRRILSWKSKVMSTKTVETGEFIGYGTTYMARENMKIATVPVGYSHGYSRSLSNQGRVLVNGERVSVVGIVNMNMMVLDITDIPDTKKGDEVVLIGNQGDYSISVSSFSELSDQLNYELLTRLPHNIPRKVIK</sequence>
<feature type="modified residue" description="N6-(pyridoxal phosphate)lysine" evidence="5 6">
    <location>
        <position position="36"/>
    </location>
</feature>
<dbReference type="NCBIfam" id="TIGR00492">
    <property type="entry name" value="alr"/>
    <property type="match status" value="1"/>
</dbReference>
<dbReference type="RefSeq" id="WP_160634043.1">
    <property type="nucleotide sequence ID" value="NZ_WWNE01000012.1"/>
</dbReference>
<dbReference type="Gene3D" id="2.40.37.10">
    <property type="entry name" value="Lyase, Ornithine Decarboxylase, Chain A, domain 1"/>
    <property type="match status" value="1"/>
</dbReference>
<name>A0A6N9NRP6_9FLAO</name>
<keyword evidence="10" id="KW-1185">Reference proteome</keyword>
<dbReference type="InterPro" id="IPR009006">
    <property type="entry name" value="Ala_racemase/Decarboxylase_C"/>
</dbReference>
<dbReference type="InterPro" id="IPR020622">
    <property type="entry name" value="Ala_racemase_pyridoxalP-BS"/>
</dbReference>
<protein>
    <recommendedName>
        <fullName evidence="5">Alanine racemase</fullName>
        <ecNumber evidence="5">5.1.1.1</ecNumber>
    </recommendedName>
</protein>
<evidence type="ECO:0000256" key="7">
    <source>
        <dbReference type="PIRSR" id="PIRSR600821-52"/>
    </source>
</evidence>
<comment type="similarity">
    <text evidence="5">Belongs to the alanine racemase family.</text>
</comment>
<dbReference type="AlphaFoldDB" id="A0A6N9NRP6"/>
<evidence type="ECO:0000256" key="6">
    <source>
        <dbReference type="PIRSR" id="PIRSR600821-50"/>
    </source>
</evidence>
<comment type="function">
    <text evidence="5">Catalyzes the interconversion of L-alanine and D-alanine. May also act on other amino acids.</text>
</comment>
<dbReference type="SUPFAM" id="SSF50621">
    <property type="entry name" value="Alanine racemase C-terminal domain-like"/>
    <property type="match status" value="1"/>
</dbReference>
<keyword evidence="3 5" id="KW-0663">Pyridoxal phosphate</keyword>
<accession>A0A6N9NRP6</accession>
<organism evidence="9 10">
    <name type="scientific">Acidiluteibacter ferrifornacis</name>
    <dbReference type="NCBI Taxonomy" id="2692424"/>
    <lineage>
        <taxon>Bacteria</taxon>
        <taxon>Pseudomonadati</taxon>
        <taxon>Bacteroidota</taxon>
        <taxon>Flavobacteriia</taxon>
        <taxon>Flavobacteriales</taxon>
        <taxon>Cryomorphaceae</taxon>
        <taxon>Acidiluteibacter</taxon>
    </lineage>
</organism>
<dbReference type="PRINTS" id="PR00992">
    <property type="entry name" value="ALARACEMASE"/>
</dbReference>
<proteinExistence type="inferred from homology"/>
<dbReference type="SMART" id="SM01005">
    <property type="entry name" value="Ala_racemase_C"/>
    <property type="match status" value="1"/>
</dbReference>
<comment type="pathway">
    <text evidence="5">Amino-acid biosynthesis; D-alanine biosynthesis; D-alanine from L-alanine: step 1/1.</text>
</comment>
<dbReference type="Pfam" id="PF00842">
    <property type="entry name" value="Ala_racemase_C"/>
    <property type="match status" value="1"/>
</dbReference>
<dbReference type="PANTHER" id="PTHR30511:SF0">
    <property type="entry name" value="ALANINE RACEMASE, CATABOLIC-RELATED"/>
    <property type="match status" value="1"/>
</dbReference>
<evidence type="ECO:0000256" key="1">
    <source>
        <dbReference type="ARBA" id="ARBA00000316"/>
    </source>
</evidence>
<comment type="caution">
    <text evidence="9">The sequence shown here is derived from an EMBL/GenBank/DDBJ whole genome shotgun (WGS) entry which is preliminary data.</text>
</comment>
<evidence type="ECO:0000256" key="2">
    <source>
        <dbReference type="ARBA" id="ARBA00001933"/>
    </source>
</evidence>
<evidence type="ECO:0000313" key="9">
    <source>
        <dbReference type="EMBL" id="NBG67095.1"/>
    </source>
</evidence>
<keyword evidence="4 5" id="KW-0413">Isomerase</keyword>
<evidence type="ECO:0000256" key="5">
    <source>
        <dbReference type="HAMAP-Rule" id="MF_01201"/>
    </source>
</evidence>
<comment type="catalytic activity">
    <reaction evidence="1 5">
        <text>L-alanine = D-alanine</text>
        <dbReference type="Rhea" id="RHEA:20249"/>
        <dbReference type="ChEBI" id="CHEBI:57416"/>
        <dbReference type="ChEBI" id="CHEBI:57972"/>
        <dbReference type="EC" id="5.1.1.1"/>
    </reaction>
</comment>
<evidence type="ECO:0000313" key="10">
    <source>
        <dbReference type="Proteomes" id="UP000470771"/>
    </source>
</evidence>
<evidence type="ECO:0000256" key="4">
    <source>
        <dbReference type="ARBA" id="ARBA00023235"/>
    </source>
</evidence>
<feature type="domain" description="Alanine racemase C-terminal" evidence="8">
    <location>
        <begin position="252"/>
        <end position="380"/>
    </location>
</feature>